<accession>A0A811N091</accession>
<dbReference type="PANTHER" id="PTHR33170:SF41">
    <property type="entry name" value="CCHC-TYPE DOMAIN-CONTAINING PROTEIN"/>
    <property type="match status" value="1"/>
</dbReference>
<proteinExistence type="predicted"/>
<gene>
    <name evidence="2" type="ORF">NCGR_LOCUS8571</name>
</gene>
<dbReference type="Proteomes" id="UP000604825">
    <property type="component" value="Unassembled WGS sequence"/>
</dbReference>
<keyword evidence="3" id="KW-1185">Reference proteome</keyword>
<reference evidence="2" key="1">
    <citation type="submission" date="2020-10" db="EMBL/GenBank/DDBJ databases">
        <authorList>
            <person name="Han B."/>
            <person name="Lu T."/>
            <person name="Zhao Q."/>
            <person name="Huang X."/>
            <person name="Zhao Y."/>
        </authorList>
    </citation>
    <scope>NUCLEOTIDE SEQUENCE</scope>
</reference>
<organism evidence="2 3">
    <name type="scientific">Miscanthus lutarioriparius</name>
    <dbReference type="NCBI Taxonomy" id="422564"/>
    <lineage>
        <taxon>Eukaryota</taxon>
        <taxon>Viridiplantae</taxon>
        <taxon>Streptophyta</taxon>
        <taxon>Embryophyta</taxon>
        <taxon>Tracheophyta</taxon>
        <taxon>Spermatophyta</taxon>
        <taxon>Magnoliopsida</taxon>
        <taxon>Liliopsida</taxon>
        <taxon>Poales</taxon>
        <taxon>Poaceae</taxon>
        <taxon>PACMAD clade</taxon>
        <taxon>Panicoideae</taxon>
        <taxon>Andropogonodae</taxon>
        <taxon>Andropogoneae</taxon>
        <taxon>Saccharinae</taxon>
        <taxon>Miscanthus</taxon>
    </lineage>
</organism>
<feature type="region of interest" description="Disordered" evidence="1">
    <location>
        <begin position="153"/>
        <end position="184"/>
    </location>
</feature>
<feature type="compositionally biased region" description="Acidic residues" evidence="1">
    <location>
        <begin position="159"/>
        <end position="171"/>
    </location>
</feature>
<feature type="compositionally biased region" description="Acidic residues" evidence="1">
    <location>
        <begin position="1"/>
        <end position="10"/>
    </location>
</feature>
<comment type="caution">
    <text evidence="2">The sequence shown here is derived from an EMBL/GenBank/DDBJ whole genome shotgun (WGS) entry which is preliminary data.</text>
</comment>
<evidence type="ECO:0000313" key="3">
    <source>
        <dbReference type="Proteomes" id="UP000604825"/>
    </source>
</evidence>
<name>A0A811N091_9POAL</name>
<feature type="compositionally biased region" description="Basic and acidic residues" evidence="1">
    <location>
        <begin position="418"/>
        <end position="442"/>
    </location>
</feature>
<dbReference type="EMBL" id="CAJGYO010000002">
    <property type="protein sequence ID" value="CAD6212832.1"/>
    <property type="molecule type" value="Genomic_DNA"/>
</dbReference>
<protein>
    <submittedName>
        <fullName evidence="2">Uncharacterized protein</fullName>
    </submittedName>
</protein>
<evidence type="ECO:0000313" key="2">
    <source>
        <dbReference type="EMBL" id="CAD6212832.1"/>
    </source>
</evidence>
<sequence>MAAEPMEDDAPTSSPTAPPSASRGSRRASPPCCHGCARLMRRCCAEPGCTRAARSRIQTPSNADGPALSRLLPGDADADGTVVARDRSSGRHPPSPAMVERRSIVRGGAPGDLGNLAFSWSAGTQTSILIRMSGNGRRGRRLTLAPVACRALRPSAQSMEDDDSDLDEEDGHGEPPLADVTGKCVVPPTTDDEPFTPEFIKEALEAGLYVKENQWRRQERVLVAISVGVEVAGVRPSTPVFNRVSTQGLPGEVAATISFTLVDEDEAMEGKPAMATTTHGHPATWSLGVVVGLKAENLQATAIPCGYAVEGMGFYFIPVIENPKLPSDDKSAVGPMDTKTVKGKIRFEKGAENDVFKHEIDKKNGRARLKVAVFNLDLIPDLVDVVIGDFVYELQFRVEKDMPDGESQVIDMDSTMVEDKAPEEKEPENMDHDANKTADDPAGKAPGKQTNASVAPNGQHKSKAVTGASTESMVMAAKLAGAAGVQQDLAATVGAILQHSNLEVTESASVGEKSTYKPVVPLSPCGMILDGSAQWKASLLQSKTLNGGAVSPVRARKRNVSTLDQDSLERR</sequence>
<feature type="region of interest" description="Disordered" evidence="1">
    <location>
        <begin position="418"/>
        <end position="466"/>
    </location>
</feature>
<feature type="region of interest" description="Disordered" evidence="1">
    <location>
        <begin position="54"/>
        <end position="102"/>
    </location>
</feature>
<feature type="region of interest" description="Disordered" evidence="1">
    <location>
        <begin position="551"/>
        <end position="571"/>
    </location>
</feature>
<feature type="compositionally biased region" description="Low complexity" evidence="1">
    <location>
        <begin position="11"/>
        <end position="30"/>
    </location>
</feature>
<dbReference type="AlphaFoldDB" id="A0A811N091"/>
<evidence type="ECO:0000256" key="1">
    <source>
        <dbReference type="SAM" id="MobiDB-lite"/>
    </source>
</evidence>
<dbReference type="PANTHER" id="PTHR33170">
    <property type="entry name" value="DUF4283 DOMAIN-CONTAINING PROTEIN-RELATED"/>
    <property type="match status" value="1"/>
</dbReference>
<feature type="region of interest" description="Disordered" evidence="1">
    <location>
        <begin position="1"/>
        <end position="30"/>
    </location>
</feature>
<dbReference type="OrthoDB" id="695829at2759"/>